<comment type="pathway">
    <text evidence="12">Carbohydrate metabolism; D-ribose degradation; D-ribose 5-phosphate from beta-D-ribopyranose: step 2/2.</text>
</comment>
<dbReference type="InterPro" id="IPR011877">
    <property type="entry name" value="Ribokinase"/>
</dbReference>
<feature type="binding site" evidence="12">
    <location>
        <position position="283"/>
    </location>
    <ligand>
        <name>K(+)</name>
        <dbReference type="ChEBI" id="CHEBI:29103"/>
    </ligand>
</feature>
<comment type="caution">
    <text evidence="12">Lacks conserved residue(s) required for the propagation of feature annotation.</text>
</comment>
<feature type="binding site" evidence="12">
    <location>
        <begin position="252"/>
        <end position="253"/>
    </location>
    <ligand>
        <name>ATP</name>
        <dbReference type="ChEBI" id="CHEBI:30616"/>
    </ligand>
</feature>
<dbReference type="HAMAP" id="MF_01987">
    <property type="entry name" value="Ribokinase"/>
    <property type="match status" value="1"/>
</dbReference>
<dbReference type="GO" id="GO:0019303">
    <property type="term" value="P:D-ribose catabolic process"/>
    <property type="evidence" value="ECO:0007669"/>
    <property type="project" value="UniProtKB-UniRule"/>
</dbReference>
<dbReference type="GO" id="GO:0005524">
    <property type="term" value="F:ATP binding"/>
    <property type="evidence" value="ECO:0007669"/>
    <property type="project" value="UniProtKB-UniRule"/>
</dbReference>
<evidence type="ECO:0000256" key="9">
    <source>
        <dbReference type="ARBA" id="ARBA00022842"/>
    </source>
</evidence>
<feature type="binding site" evidence="12">
    <location>
        <position position="288"/>
    </location>
    <ligand>
        <name>K(+)</name>
        <dbReference type="ChEBI" id="CHEBI:29103"/>
    </ligand>
</feature>
<dbReference type="PANTHER" id="PTHR10584">
    <property type="entry name" value="SUGAR KINASE"/>
    <property type="match status" value="1"/>
</dbReference>
<dbReference type="STRING" id="1353528.DT23_18055"/>
<evidence type="ECO:0000256" key="1">
    <source>
        <dbReference type="ARBA" id="ARBA00005380"/>
    </source>
</evidence>
<dbReference type="AlphaFoldDB" id="A0A074JG71"/>
<evidence type="ECO:0000256" key="4">
    <source>
        <dbReference type="ARBA" id="ARBA00022679"/>
    </source>
</evidence>
<keyword evidence="15" id="KW-1185">Reference proteome</keyword>
<comment type="function">
    <text evidence="12">Catalyzes the phosphorylation of ribose at O-5 in a reaction requiring ATP and magnesium. The resulting D-ribose-5-phosphate can then be used either for sythesis of nucleotides, histidine, and tryptophan, or as a component of the pentose phosphate pathway.</text>
</comment>
<evidence type="ECO:0000313" key="14">
    <source>
        <dbReference type="EMBL" id="KEO54900.1"/>
    </source>
</evidence>
<keyword evidence="7 12" id="KW-0418">Kinase</keyword>
<evidence type="ECO:0000256" key="2">
    <source>
        <dbReference type="ARBA" id="ARBA00012035"/>
    </source>
</evidence>
<dbReference type="InterPro" id="IPR002173">
    <property type="entry name" value="Carboh/pur_kinase_PfkB_CS"/>
</dbReference>
<dbReference type="EMBL" id="AUNB01000056">
    <property type="protein sequence ID" value="KEO54900.1"/>
    <property type="molecule type" value="Genomic_DNA"/>
</dbReference>
<keyword evidence="4 12" id="KW-0808">Transferase</keyword>
<comment type="catalytic activity">
    <reaction evidence="12">
        <text>D-ribose + ATP = D-ribose 5-phosphate + ADP + H(+)</text>
        <dbReference type="Rhea" id="RHEA:13697"/>
        <dbReference type="ChEBI" id="CHEBI:15378"/>
        <dbReference type="ChEBI" id="CHEBI:30616"/>
        <dbReference type="ChEBI" id="CHEBI:47013"/>
        <dbReference type="ChEBI" id="CHEBI:78346"/>
        <dbReference type="ChEBI" id="CHEBI:456216"/>
        <dbReference type="EC" id="2.7.1.15"/>
    </reaction>
</comment>
<dbReference type="Proteomes" id="UP000027471">
    <property type="component" value="Unassembled WGS sequence"/>
</dbReference>
<dbReference type="RefSeq" id="WP_038132450.1">
    <property type="nucleotide sequence ID" value="NZ_AUNB01000056.1"/>
</dbReference>
<dbReference type="eggNOG" id="COG0524">
    <property type="taxonomic scope" value="Bacteria"/>
</dbReference>
<dbReference type="SUPFAM" id="SSF53613">
    <property type="entry name" value="Ribokinase-like"/>
    <property type="match status" value="1"/>
</dbReference>
<dbReference type="InterPro" id="IPR011611">
    <property type="entry name" value="PfkB_dom"/>
</dbReference>
<protein>
    <recommendedName>
        <fullName evidence="3 12">Ribokinase</fullName>
        <shortName evidence="12">RK</shortName>
        <ecNumber evidence="2 12">2.7.1.15</ecNumber>
    </recommendedName>
</protein>
<evidence type="ECO:0000256" key="10">
    <source>
        <dbReference type="ARBA" id="ARBA00022958"/>
    </source>
</evidence>
<evidence type="ECO:0000256" key="7">
    <source>
        <dbReference type="ARBA" id="ARBA00022777"/>
    </source>
</evidence>
<evidence type="ECO:0000256" key="3">
    <source>
        <dbReference type="ARBA" id="ARBA00016943"/>
    </source>
</evidence>
<comment type="subcellular location">
    <subcellularLocation>
        <location evidence="12">Cytoplasm</location>
    </subcellularLocation>
</comment>
<dbReference type="InterPro" id="IPR029056">
    <property type="entry name" value="Ribokinase-like"/>
</dbReference>
<keyword evidence="10 12" id="KW-0630">Potassium</keyword>
<name>A0A074JG71_9RHOB</name>
<sequence length="308" mass="31043">MSILVLGSVNVDITSYGARLPAPGETVHAESYAIALGGKGANQAVAAARLGGDAKLAGRTGTDAFGQMARDWLARTGVDTGPLWQDPDHPTGIASIGVSRDGENAITVVGGANMAIGAEDVARLDSAFASAKVLLLQLETPLAAGLAAAGKMRAAGGMTVLDPAPAPRAPFGSEVWRAVDAMTPNETETEALTGLRPTDSASAARAASILIERGLRIAVIKMGAGGVYWRAPEGEGHLPAMHVTAIDTVAAGDCFNGGLAFALARGDSLPEALRIANACGALATTRRGASDAAPTLAEVESLLKSLGS</sequence>
<organism evidence="14 15">
    <name type="scientific">Thioclava indica</name>
    <dbReference type="NCBI Taxonomy" id="1353528"/>
    <lineage>
        <taxon>Bacteria</taxon>
        <taxon>Pseudomonadati</taxon>
        <taxon>Pseudomonadota</taxon>
        <taxon>Alphaproteobacteria</taxon>
        <taxon>Rhodobacterales</taxon>
        <taxon>Paracoccaceae</taxon>
        <taxon>Thioclava</taxon>
    </lineage>
</organism>
<feature type="binding site" evidence="12">
    <location>
        <position position="139"/>
    </location>
    <ligand>
        <name>substrate</name>
    </ligand>
</feature>
<feature type="domain" description="Carbohydrate kinase PfkB" evidence="13">
    <location>
        <begin position="2"/>
        <end position="295"/>
    </location>
</feature>
<evidence type="ECO:0000256" key="8">
    <source>
        <dbReference type="ARBA" id="ARBA00022840"/>
    </source>
</evidence>
<comment type="activity regulation">
    <text evidence="12">Activated by a monovalent cation that binds near, but not in, the active site. The most likely occupant of the site in vivo is potassium. Ion binding induces a conformational change that may alter substrate affinity.</text>
</comment>
<dbReference type="GO" id="GO:0046872">
    <property type="term" value="F:metal ion binding"/>
    <property type="evidence" value="ECO:0007669"/>
    <property type="project" value="UniProtKB-KW"/>
</dbReference>
<keyword evidence="6 12" id="KW-0547">Nucleotide-binding</keyword>
<feature type="active site" description="Proton acceptor" evidence="12">
    <location>
        <position position="253"/>
    </location>
</feature>
<feature type="binding site" evidence="12">
    <location>
        <position position="185"/>
    </location>
    <ligand>
        <name>ATP</name>
        <dbReference type="ChEBI" id="CHEBI:30616"/>
    </ligand>
</feature>
<comment type="similarity">
    <text evidence="12">Belongs to the carbohydrate kinase PfkB family. Ribokinase subfamily.</text>
</comment>
<dbReference type="PRINTS" id="PR00990">
    <property type="entry name" value="RIBOKINASE"/>
</dbReference>
<dbReference type="GO" id="GO:0005737">
    <property type="term" value="C:cytoplasm"/>
    <property type="evidence" value="ECO:0007669"/>
    <property type="project" value="UniProtKB-SubCell"/>
</dbReference>
<evidence type="ECO:0000313" key="15">
    <source>
        <dbReference type="Proteomes" id="UP000027471"/>
    </source>
</evidence>
<evidence type="ECO:0000259" key="13">
    <source>
        <dbReference type="Pfam" id="PF00294"/>
    </source>
</evidence>
<keyword evidence="5 12" id="KW-0479">Metal-binding</keyword>
<evidence type="ECO:0000256" key="6">
    <source>
        <dbReference type="ARBA" id="ARBA00022741"/>
    </source>
</evidence>
<dbReference type="NCBIfam" id="TIGR02152">
    <property type="entry name" value="D_ribokin_bact"/>
    <property type="match status" value="1"/>
</dbReference>
<keyword evidence="9 12" id="KW-0460">Magnesium</keyword>
<dbReference type="CDD" id="cd01174">
    <property type="entry name" value="ribokinase"/>
    <property type="match status" value="1"/>
</dbReference>
<feature type="binding site" evidence="12">
    <location>
        <position position="286"/>
    </location>
    <ligand>
        <name>K(+)</name>
        <dbReference type="ChEBI" id="CHEBI:29103"/>
    </ligand>
</feature>
<feature type="binding site" evidence="12">
    <location>
        <position position="277"/>
    </location>
    <ligand>
        <name>ATP</name>
        <dbReference type="ChEBI" id="CHEBI:30616"/>
    </ligand>
</feature>
<feature type="binding site" evidence="12">
    <location>
        <position position="249"/>
    </location>
    <ligand>
        <name>K(+)</name>
        <dbReference type="ChEBI" id="CHEBI:29103"/>
    </ligand>
</feature>
<accession>A0A074JG71</accession>
<dbReference type="EC" id="2.7.1.15" evidence="2 12"/>
<comment type="cofactor">
    <cofactor evidence="12">
        <name>Mg(2+)</name>
        <dbReference type="ChEBI" id="CHEBI:18420"/>
    </cofactor>
    <text evidence="12">Requires a divalent cation, most likely magnesium in vivo, as an electrophilic catalyst to aid phosphoryl group transfer. It is the chelate of the metal and the nucleotide that is the actual substrate.</text>
</comment>
<feature type="binding site" evidence="12">
    <location>
        <position position="247"/>
    </location>
    <ligand>
        <name>K(+)</name>
        <dbReference type="ChEBI" id="CHEBI:29103"/>
    </ligand>
</feature>
<dbReference type="InterPro" id="IPR002139">
    <property type="entry name" value="Ribo/fructo_kinase"/>
</dbReference>
<dbReference type="GO" id="GO:0004747">
    <property type="term" value="F:ribokinase activity"/>
    <property type="evidence" value="ECO:0007669"/>
    <property type="project" value="UniProtKB-UniRule"/>
</dbReference>
<feature type="binding site" evidence="12">
    <location>
        <begin position="221"/>
        <end position="226"/>
    </location>
    <ligand>
        <name>ATP</name>
        <dbReference type="ChEBI" id="CHEBI:30616"/>
    </ligand>
</feature>
<evidence type="ECO:0000256" key="11">
    <source>
        <dbReference type="ARBA" id="ARBA00023277"/>
    </source>
</evidence>
<evidence type="ECO:0000256" key="5">
    <source>
        <dbReference type="ARBA" id="ARBA00022723"/>
    </source>
</evidence>
<reference evidence="14 15" key="1">
    <citation type="journal article" date="2015" name="Antonie Van Leeuwenhoek">
        <title>Thioclava indica sp. nov., isolated from surface seawater of the Indian Ocean.</title>
        <authorList>
            <person name="Liu Y."/>
            <person name="Lai Q."/>
            <person name="Du J."/>
            <person name="Xu H."/>
            <person name="Jiang L."/>
            <person name="Shao Z."/>
        </authorList>
    </citation>
    <scope>NUCLEOTIDE SEQUENCE [LARGE SCALE GENOMIC DNA]</scope>
    <source>
        <strain evidence="14 15">DT23-4</strain>
    </source>
</reference>
<keyword evidence="11 12" id="KW-0119">Carbohydrate metabolism</keyword>
<comment type="caution">
    <text evidence="14">The sequence shown here is derived from an EMBL/GenBank/DDBJ whole genome shotgun (WGS) entry which is preliminary data.</text>
</comment>
<dbReference type="UniPathway" id="UPA00916">
    <property type="reaction ID" value="UER00889"/>
</dbReference>
<keyword evidence="8 12" id="KW-0067">ATP-binding</keyword>
<feature type="binding site" evidence="12">
    <location>
        <begin position="10"/>
        <end position="12"/>
    </location>
    <ligand>
        <name>substrate</name>
    </ligand>
</feature>
<comment type="subunit">
    <text evidence="12">Homodimer.</text>
</comment>
<evidence type="ECO:0000256" key="12">
    <source>
        <dbReference type="HAMAP-Rule" id="MF_01987"/>
    </source>
</evidence>
<proteinExistence type="inferred from homology"/>
<keyword evidence="12" id="KW-0963">Cytoplasm</keyword>
<gene>
    <name evidence="12" type="primary">rbsK</name>
    <name evidence="14" type="ORF">DT23_18055</name>
</gene>
<dbReference type="PROSITE" id="PS00584">
    <property type="entry name" value="PFKB_KINASES_2"/>
    <property type="match status" value="1"/>
</dbReference>
<comment type="similarity">
    <text evidence="1">Belongs to the carbohydrate kinase pfkB family.</text>
</comment>
<dbReference type="Gene3D" id="3.40.1190.20">
    <property type="match status" value="1"/>
</dbReference>
<dbReference type="Pfam" id="PF00294">
    <property type="entry name" value="PfkB"/>
    <property type="match status" value="1"/>
</dbReference>
<feature type="binding site" evidence="12">
    <location>
        <position position="253"/>
    </location>
    <ligand>
        <name>substrate</name>
    </ligand>
</feature>
<dbReference type="OrthoDB" id="9792663at2"/>
<feature type="binding site" evidence="12">
    <location>
        <begin position="38"/>
        <end position="42"/>
    </location>
    <ligand>
        <name>substrate</name>
    </ligand>
</feature>
<dbReference type="PANTHER" id="PTHR10584:SF166">
    <property type="entry name" value="RIBOKINASE"/>
    <property type="match status" value="1"/>
</dbReference>